<keyword evidence="1" id="KW-1133">Transmembrane helix</keyword>
<protein>
    <submittedName>
        <fullName evidence="2">Uncharacterized protein</fullName>
    </submittedName>
</protein>
<organism evidence="2 3">
    <name type="scientific">Lachnoanaerobaculum gingivalis</name>
    <dbReference type="NCBI Taxonomy" id="2490855"/>
    <lineage>
        <taxon>Bacteria</taxon>
        <taxon>Bacillati</taxon>
        <taxon>Bacillota</taxon>
        <taxon>Clostridia</taxon>
        <taxon>Lachnospirales</taxon>
        <taxon>Lachnospiraceae</taxon>
        <taxon>Lachnoanaerobaculum</taxon>
    </lineage>
</organism>
<sequence>MKIVLNIFSRAFIALYAILTIIAVIAEMKETGFQSIHVLYFIGAILLISATVTNLPWLVYLSLVLMIPLVIFTGYIVGNLQLPHIIIRILITVLLSLIYSCSVRLVKK</sequence>
<accession>A0A3P3R1P7</accession>
<evidence type="ECO:0000313" key="3">
    <source>
        <dbReference type="Proteomes" id="UP000272490"/>
    </source>
</evidence>
<evidence type="ECO:0000256" key="1">
    <source>
        <dbReference type="SAM" id="Phobius"/>
    </source>
</evidence>
<feature type="transmembrane region" description="Helical" evidence="1">
    <location>
        <begin position="57"/>
        <end position="78"/>
    </location>
</feature>
<dbReference type="RefSeq" id="WP_128673158.1">
    <property type="nucleotide sequence ID" value="NZ_CP124777.1"/>
</dbReference>
<dbReference type="EMBL" id="RRCO01000001">
    <property type="protein sequence ID" value="RRJ26789.1"/>
    <property type="molecule type" value="Genomic_DNA"/>
</dbReference>
<proteinExistence type="predicted"/>
<feature type="transmembrane region" description="Helical" evidence="1">
    <location>
        <begin position="84"/>
        <end position="106"/>
    </location>
</feature>
<keyword evidence="1" id="KW-0812">Transmembrane</keyword>
<keyword evidence="1" id="KW-0472">Membrane</keyword>
<dbReference type="AlphaFoldDB" id="A0A3P3R1P7"/>
<feature type="transmembrane region" description="Helical" evidence="1">
    <location>
        <begin position="32"/>
        <end position="50"/>
    </location>
</feature>
<feature type="transmembrane region" description="Helical" evidence="1">
    <location>
        <begin position="7"/>
        <end position="26"/>
    </location>
</feature>
<dbReference type="OrthoDB" id="3078394at2"/>
<name>A0A3P3R1P7_9FIRM</name>
<reference evidence="2 3" key="1">
    <citation type="submission" date="2018-11" db="EMBL/GenBank/DDBJ databases">
        <title>Genome sequencing of Lachnoanaerobaculum sp. KCOM 2030 (= ChDC B114).</title>
        <authorList>
            <person name="Kook J.-K."/>
            <person name="Park S.-N."/>
            <person name="Lim Y.K."/>
        </authorList>
    </citation>
    <scope>NUCLEOTIDE SEQUENCE [LARGE SCALE GENOMIC DNA]</scope>
    <source>
        <strain evidence="2 3">KCOM 2030</strain>
    </source>
</reference>
<dbReference type="Proteomes" id="UP000272490">
    <property type="component" value="Unassembled WGS sequence"/>
</dbReference>
<comment type="caution">
    <text evidence="2">The sequence shown here is derived from an EMBL/GenBank/DDBJ whole genome shotgun (WGS) entry which is preliminary data.</text>
</comment>
<evidence type="ECO:0000313" key="2">
    <source>
        <dbReference type="EMBL" id="RRJ26789.1"/>
    </source>
</evidence>
<gene>
    <name evidence="2" type="ORF">EHV10_01840</name>
</gene>
<keyword evidence="3" id="KW-1185">Reference proteome</keyword>